<dbReference type="Pfam" id="PF00001">
    <property type="entry name" value="7tm_1"/>
    <property type="match status" value="1"/>
</dbReference>
<dbReference type="PROSITE" id="PS50262">
    <property type="entry name" value="G_PROTEIN_RECEP_F1_2"/>
    <property type="match status" value="1"/>
</dbReference>
<comment type="similarity">
    <text evidence="9">Belongs to the G-protein coupled receptor 1 family.</text>
</comment>
<dbReference type="InterPro" id="IPR026234">
    <property type="entry name" value="MRGPCRFAMILY"/>
</dbReference>
<evidence type="ECO:0000256" key="7">
    <source>
        <dbReference type="ARBA" id="ARBA00023170"/>
    </source>
</evidence>
<gene>
    <name evidence="12" type="primary">Mrgprd_0</name>
    <name evidence="12" type="ORF">PODSTR_R14977</name>
</gene>
<protein>
    <submittedName>
        <fullName evidence="12">MRGRD protein</fullName>
    </submittedName>
</protein>
<accession>A0A7L4HBY1</accession>
<evidence type="ECO:0000256" key="10">
    <source>
        <dbReference type="SAM" id="Phobius"/>
    </source>
</evidence>
<feature type="transmembrane region" description="Helical" evidence="10">
    <location>
        <begin position="107"/>
        <end position="127"/>
    </location>
</feature>
<dbReference type="InterPro" id="IPR017452">
    <property type="entry name" value="GPCR_Rhodpsn_7TM"/>
</dbReference>
<evidence type="ECO:0000256" key="4">
    <source>
        <dbReference type="ARBA" id="ARBA00022989"/>
    </source>
</evidence>
<evidence type="ECO:0000256" key="3">
    <source>
        <dbReference type="ARBA" id="ARBA00022692"/>
    </source>
</evidence>
<keyword evidence="2" id="KW-1003">Cell membrane</keyword>
<feature type="non-terminal residue" evidence="12">
    <location>
        <position position="139"/>
    </location>
</feature>
<dbReference type="OrthoDB" id="9896011at2759"/>
<comment type="subcellular location">
    <subcellularLocation>
        <location evidence="1">Cell membrane</location>
        <topology evidence="1">Multi-pass membrane protein</topology>
    </subcellularLocation>
</comment>
<sequence>TNTTDLSLSYTTSGYSDSEAVNQSWCTTEGYSMLIISGVCIGTCLCGLVGNMMVLWLLCFHMKKSPFIVYVLNLAVADFSLLLFLLVNLTLSIISTVSCTFLYEHSLTNYILMDLFLVWYFASMYLLTAMSLERCLSVL</sequence>
<reference evidence="12 13" key="1">
    <citation type="submission" date="2020-02" db="EMBL/GenBank/DDBJ databases">
        <title>Bird 10,000 Genomes (B10K) Project - Family phase.</title>
        <authorList>
            <person name="Zhang G."/>
        </authorList>
    </citation>
    <scope>NUCLEOTIDE SEQUENCE [LARGE SCALE GENOMIC DNA]</scope>
    <source>
        <strain evidence="12">B10K-DU-001-40</strain>
        <tissue evidence="12">Muscle</tissue>
    </source>
</reference>
<keyword evidence="6 10" id="KW-0472">Membrane</keyword>
<dbReference type="GO" id="GO:0004930">
    <property type="term" value="F:G protein-coupled receptor activity"/>
    <property type="evidence" value="ECO:0007669"/>
    <property type="project" value="UniProtKB-KW"/>
</dbReference>
<dbReference type="SUPFAM" id="SSF81321">
    <property type="entry name" value="Family A G protein-coupled receptor-like"/>
    <property type="match status" value="1"/>
</dbReference>
<evidence type="ECO:0000259" key="11">
    <source>
        <dbReference type="PROSITE" id="PS50262"/>
    </source>
</evidence>
<keyword evidence="13" id="KW-1185">Reference proteome</keyword>
<name>A0A7L4HBY1_PODST</name>
<evidence type="ECO:0000313" key="12">
    <source>
        <dbReference type="EMBL" id="NXX23028.1"/>
    </source>
</evidence>
<feature type="domain" description="G-protein coupled receptors family 1 profile" evidence="11">
    <location>
        <begin position="50"/>
        <end position="139"/>
    </location>
</feature>
<comment type="caution">
    <text evidence="12">The sequence shown here is derived from an EMBL/GenBank/DDBJ whole genome shotgun (WGS) entry which is preliminary data.</text>
</comment>
<keyword evidence="4 10" id="KW-1133">Transmembrane helix</keyword>
<dbReference type="PRINTS" id="PR02108">
    <property type="entry name" value="MRGPCRFAMILY"/>
</dbReference>
<evidence type="ECO:0000256" key="1">
    <source>
        <dbReference type="ARBA" id="ARBA00004651"/>
    </source>
</evidence>
<dbReference type="Gene3D" id="1.20.1070.10">
    <property type="entry name" value="Rhodopsin 7-helix transmembrane proteins"/>
    <property type="match status" value="1"/>
</dbReference>
<evidence type="ECO:0000256" key="6">
    <source>
        <dbReference type="ARBA" id="ARBA00023136"/>
    </source>
</evidence>
<dbReference type="EMBL" id="VZTK01029289">
    <property type="protein sequence ID" value="NXX23028.1"/>
    <property type="molecule type" value="Genomic_DNA"/>
</dbReference>
<dbReference type="PROSITE" id="PS00237">
    <property type="entry name" value="G_PROTEIN_RECEP_F1_1"/>
    <property type="match status" value="1"/>
</dbReference>
<evidence type="ECO:0000256" key="8">
    <source>
        <dbReference type="ARBA" id="ARBA00023224"/>
    </source>
</evidence>
<evidence type="ECO:0000313" key="13">
    <source>
        <dbReference type="Proteomes" id="UP000584326"/>
    </source>
</evidence>
<keyword evidence="5 9" id="KW-0297">G-protein coupled receptor</keyword>
<dbReference type="Proteomes" id="UP000584326">
    <property type="component" value="Unassembled WGS sequence"/>
</dbReference>
<dbReference type="PANTHER" id="PTHR11334:SF29">
    <property type="entry name" value="MAS-RELATED G-PROTEIN COUPLED RECEPTOR MEMBER X2"/>
    <property type="match status" value="1"/>
</dbReference>
<feature type="transmembrane region" description="Helical" evidence="10">
    <location>
        <begin position="67"/>
        <end position="87"/>
    </location>
</feature>
<dbReference type="PANTHER" id="PTHR11334">
    <property type="entry name" value="MAS-RELATED G-PROTEIN COUPLED RECEPTOR"/>
    <property type="match status" value="1"/>
</dbReference>
<organism evidence="12 13">
    <name type="scientific">Podargus strigoides</name>
    <name type="common">Tawny frogmouth</name>
    <name type="synonym">Caprimulgus strigoides</name>
    <dbReference type="NCBI Taxonomy" id="8905"/>
    <lineage>
        <taxon>Eukaryota</taxon>
        <taxon>Metazoa</taxon>
        <taxon>Chordata</taxon>
        <taxon>Craniata</taxon>
        <taxon>Vertebrata</taxon>
        <taxon>Euteleostomi</taxon>
        <taxon>Archelosauria</taxon>
        <taxon>Archosauria</taxon>
        <taxon>Dinosauria</taxon>
        <taxon>Saurischia</taxon>
        <taxon>Theropoda</taxon>
        <taxon>Coelurosauria</taxon>
        <taxon>Aves</taxon>
        <taxon>Neognathae</taxon>
        <taxon>Neoaves</taxon>
        <taxon>Strisores</taxon>
        <taxon>Caprimulgiformes</taxon>
        <taxon>Podargidae</taxon>
        <taxon>Podargus</taxon>
    </lineage>
</organism>
<dbReference type="AlphaFoldDB" id="A0A7L4HBY1"/>
<keyword evidence="7 9" id="KW-0675">Receptor</keyword>
<keyword evidence="8 9" id="KW-0807">Transducer</keyword>
<evidence type="ECO:0000256" key="5">
    <source>
        <dbReference type="ARBA" id="ARBA00023040"/>
    </source>
</evidence>
<evidence type="ECO:0000256" key="9">
    <source>
        <dbReference type="RuleBase" id="RU000688"/>
    </source>
</evidence>
<keyword evidence="3 9" id="KW-0812">Transmembrane</keyword>
<dbReference type="InterPro" id="IPR000276">
    <property type="entry name" value="GPCR_Rhodpsn"/>
</dbReference>
<feature type="non-terminal residue" evidence="12">
    <location>
        <position position="1"/>
    </location>
</feature>
<dbReference type="PRINTS" id="PR00237">
    <property type="entry name" value="GPCRRHODOPSN"/>
</dbReference>
<evidence type="ECO:0000256" key="2">
    <source>
        <dbReference type="ARBA" id="ARBA00022475"/>
    </source>
</evidence>
<feature type="transmembrane region" description="Helical" evidence="10">
    <location>
        <begin position="34"/>
        <end position="60"/>
    </location>
</feature>
<dbReference type="GO" id="GO:0005886">
    <property type="term" value="C:plasma membrane"/>
    <property type="evidence" value="ECO:0007669"/>
    <property type="project" value="UniProtKB-SubCell"/>
</dbReference>
<proteinExistence type="inferred from homology"/>